<dbReference type="EMBL" id="FNJB01000006">
    <property type="protein sequence ID" value="SDP10473.1"/>
    <property type="molecule type" value="Genomic_DNA"/>
</dbReference>
<sequence length="88" mass="10017">MAYEIEWTAAAVRELRKIDRPAGRRIALAVTALAEEPRPPGSRALAGQPPGVMRIRIGDYRVVYQVDDHRIIVTVVRVAHRREVYRTL</sequence>
<protein>
    <submittedName>
        <fullName evidence="3">mRNA interferase RelE/StbE</fullName>
    </submittedName>
</protein>
<dbReference type="Gene3D" id="3.30.2310.20">
    <property type="entry name" value="RelE-like"/>
    <property type="match status" value="1"/>
</dbReference>
<proteinExistence type="inferred from homology"/>
<dbReference type="OrthoDB" id="5326046at2"/>
<evidence type="ECO:0000313" key="3">
    <source>
        <dbReference type="EMBL" id="SDP10473.1"/>
    </source>
</evidence>
<comment type="similarity">
    <text evidence="1">Belongs to the RelE toxin family.</text>
</comment>
<evidence type="ECO:0000313" key="4">
    <source>
        <dbReference type="Proteomes" id="UP000199651"/>
    </source>
</evidence>
<dbReference type="Proteomes" id="UP000199651">
    <property type="component" value="Unassembled WGS sequence"/>
</dbReference>
<dbReference type="PANTHER" id="PTHR35601">
    <property type="entry name" value="TOXIN RELE"/>
    <property type="match status" value="1"/>
</dbReference>
<keyword evidence="2" id="KW-1277">Toxin-antitoxin system</keyword>
<evidence type="ECO:0000256" key="2">
    <source>
        <dbReference type="ARBA" id="ARBA00022649"/>
    </source>
</evidence>
<dbReference type="NCBIfam" id="TIGR02385">
    <property type="entry name" value="RelE_StbE"/>
    <property type="match status" value="1"/>
</dbReference>
<organism evidence="3 4">
    <name type="scientific">Actinokineospora alba</name>
    <dbReference type="NCBI Taxonomy" id="504798"/>
    <lineage>
        <taxon>Bacteria</taxon>
        <taxon>Bacillati</taxon>
        <taxon>Actinomycetota</taxon>
        <taxon>Actinomycetes</taxon>
        <taxon>Pseudonocardiales</taxon>
        <taxon>Pseudonocardiaceae</taxon>
        <taxon>Actinokineospora</taxon>
    </lineage>
</organism>
<dbReference type="PANTHER" id="PTHR35601:SF1">
    <property type="entry name" value="TOXIN RELE"/>
    <property type="match status" value="1"/>
</dbReference>
<dbReference type="RefSeq" id="WP_091376611.1">
    <property type="nucleotide sequence ID" value="NZ_FNDV01000006.1"/>
</dbReference>
<dbReference type="STRING" id="504798.SAMN05421871_106119"/>
<dbReference type="Pfam" id="PF05016">
    <property type="entry name" value="ParE_toxin"/>
    <property type="match status" value="1"/>
</dbReference>
<name>A0A1H0PZD5_9PSEU</name>
<keyword evidence="4" id="KW-1185">Reference proteome</keyword>
<accession>A0A1H0PZD5</accession>
<evidence type="ECO:0000256" key="1">
    <source>
        <dbReference type="ARBA" id="ARBA00006226"/>
    </source>
</evidence>
<dbReference type="SUPFAM" id="SSF143011">
    <property type="entry name" value="RelE-like"/>
    <property type="match status" value="1"/>
</dbReference>
<dbReference type="InterPro" id="IPR007712">
    <property type="entry name" value="RelE/ParE_toxin"/>
</dbReference>
<gene>
    <name evidence="3" type="ORF">SAMN05192558_106333</name>
</gene>
<dbReference type="InterPro" id="IPR035093">
    <property type="entry name" value="RelE/ParE_toxin_dom_sf"/>
</dbReference>
<reference evidence="4" key="1">
    <citation type="submission" date="2016-10" db="EMBL/GenBank/DDBJ databases">
        <authorList>
            <person name="Varghese N."/>
            <person name="Submissions S."/>
        </authorList>
    </citation>
    <scope>NUCLEOTIDE SEQUENCE [LARGE SCALE GENOMIC DNA]</scope>
    <source>
        <strain evidence="4">IBRC-M 10655</strain>
    </source>
</reference>
<dbReference type="AlphaFoldDB" id="A0A1H0PZD5"/>